<evidence type="ECO:0000256" key="1">
    <source>
        <dbReference type="SAM" id="MobiDB-lite"/>
    </source>
</evidence>
<feature type="region of interest" description="Disordered" evidence="1">
    <location>
        <begin position="517"/>
        <end position="598"/>
    </location>
</feature>
<feature type="compositionally biased region" description="Basic and acidic residues" evidence="1">
    <location>
        <begin position="128"/>
        <end position="140"/>
    </location>
</feature>
<evidence type="ECO:0000313" key="2">
    <source>
        <dbReference type="EMBL" id="KAK7048840.1"/>
    </source>
</evidence>
<feature type="compositionally biased region" description="Pro residues" evidence="1">
    <location>
        <begin position="166"/>
        <end position="176"/>
    </location>
</feature>
<gene>
    <name evidence="2" type="ORF">R3P38DRAFT_3620163</name>
</gene>
<protein>
    <submittedName>
        <fullName evidence="2">Uncharacterized protein</fullName>
    </submittedName>
</protein>
<feature type="compositionally biased region" description="Basic and acidic residues" evidence="1">
    <location>
        <begin position="517"/>
        <end position="526"/>
    </location>
</feature>
<feature type="compositionally biased region" description="Basic and acidic residues" evidence="1">
    <location>
        <begin position="88"/>
        <end position="98"/>
    </location>
</feature>
<feature type="compositionally biased region" description="Basic residues" evidence="1">
    <location>
        <begin position="527"/>
        <end position="537"/>
    </location>
</feature>
<dbReference type="Proteomes" id="UP001362999">
    <property type="component" value="Unassembled WGS sequence"/>
</dbReference>
<comment type="caution">
    <text evidence="2">The sequence shown here is derived from an EMBL/GenBank/DDBJ whole genome shotgun (WGS) entry which is preliminary data.</text>
</comment>
<evidence type="ECO:0000313" key="3">
    <source>
        <dbReference type="Proteomes" id="UP001362999"/>
    </source>
</evidence>
<name>A0AAW0D8G1_9AGAR</name>
<keyword evidence="3" id="KW-1185">Reference proteome</keyword>
<accession>A0AAW0D8G1</accession>
<proteinExistence type="predicted"/>
<feature type="compositionally biased region" description="Acidic residues" evidence="1">
    <location>
        <begin position="151"/>
        <end position="165"/>
    </location>
</feature>
<feature type="region of interest" description="Disordered" evidence="1">
    <location>
        <begin position="318"/>
        <end position="369"/>
    </location>
</feature>
<organism evidence="2 3">
    <name type="scientific">Favolaschia claudopus</name>
    <dbReference type="NCBI Taxonomy" id="2862362"/>
    <lineage>
        <taxon>Eukaryota</taxon>
        <taxon>Fungi</taxon>
        <taxon>Dikarya</taxon>
        <taxon>Basidiomycota</taxon>
        <taxon>Agaricomycotina</taxon>
        <taxon>Agaricomycetes</taxon>
        <taxon>Agaricomycetidae</taxon>
        <taxon>Agaricales</taxon>
        <taxon>Marasmiineae</taxon>
        <taxon>Mycenaceae</taxon>
        <taxon>Favolaschia</taxon>
    </lineage>
</organism>
<feature type="region of interest" description="Disordered" evidence="1">
    <location>
        <begin position="84"/>
        <end position="177"/>
    </location>
</feature>
<reference evidence="2 3" key="1">
    <citation type="journal article" date="2024" name="J Genomics">
        <title>Draft genome sequencing and assembly of Favolaschia claudopus CIRM-BRFM 2984 isolated from oak limbs.</title>
        <authorList>
            <person name="Navarro D."/>
            <person name="Drula E."/>
            <person name="Chaduli D."/>
            <person name="Cazenave R."/>
            <person name="Ahrendt S."/>
            <person name="Wang J."/>
            <person name="Lipzen A."/>
            <person name="Daum C."/>
            <person name="Barry K."/>
            <person name="Grigoriev I.V."/>
            <person name="Favel A."/>
            <person name="Rosso M.N."/>
            <person name="Martin F."/>
        </authorList>
    </citation>
    <scope>NUCLEOTIDE SEQUENCE [LARGE SCALE GENOMIC DNA]</scope>
    <source>
        <strain evidence="2 3">CIRM-BRFM 2984</strain>
    </source>
</reference>
<feature type="compositionally biased region" description="Basic and acidic residues" evidence="1">
    <location>
        <begin position="331"/>
        <end position="346"/>
    </location>
</feature>
<dbReference type="AlphaFoldDB" id="A0AAW0D8G1"/>
<feature type="compositionally biased region" description="Basic and acidic residues" evidence="1">
    <location>
        <begin position="568"/>
        <end position="585"/>
    </location>
</feature>
<sequence length="598" mass="65755">MPPRIDLNSLPAFSDLPGGPLKSLNKPELLSVARELGIELPLDPRTITVETLRGQVTHGIGKLPNDVRFHKFIVHRAQTTGGAALKTSADKDKEDVGAKDVQPTGAHKKLLEQRVKSDPAGQLKHLKAPADADKRKDKARQSPGSLSSLSSEEETIPPELDDTPEEAPPSPLPEPGPALIASYYKALQRQDAVADLPIAVEFCGDNGVVQLVYIPTQIKASIPLFRDVDAGTVVVSLKKLIPAALAQLSPSKETSYRRLTLMQGNVALSLGSVEQFLKGNFPDALEAPAGDMCPLEIETRRLLLSLLWKKGIDGAGNSMGNSSTAFQGDVKPLEEARDRKKSADDKKKKKKKFDDDSDEEQDGDKDPDLLECLRDAMNVKPDDKSIILNSIGPRLVRWNGHQEAINYCDDNLSRTGVSKKTKPYRVPEAYRTHKNETFRKYANRPFGKKHVALALGISNGTLTADRKLFTNPDIEFDAQAKMWVDGEGGLDDKARVKFEKMTVAQWTEYINNAKAAHEKAEADARKANRRGGKRARSKSSTEESTSSHDSGSEEDEEHRLKRRLAQIKVDKERAAKKARKGEGKSKPSARLRSNSLDP</sequence>
<dbReference type="EMBL" id="JAWWNJ010000009">
    <property type="protein sequence ID" value="KAK7048840.1"/>
    <property type="molecule type" value="Genomic_DNA"/>
</dbReference>